<name>A0A517U550_9BACT</name>
<dbReference type="OrthoDB" id="4045at2"/>
<sequence length="273" mass="29570" precursor="true">MHRLQRWPRFVRRPALPASVGTLAVLMTRLASAQEPLEAAPAAPANIPTTSLWQVLIAGGPLVIPIVVCSFVLLLVVFERTMALRRSRIIPKLFVERFLLQISEGAVDRHGALELCEENSSMVADVFAAALRKWGKPAVEVEQAILDEGERAASSMRRYLRAINGISTVCPLFGLLGTVWGMIEAFNEIAGSSAMGRPELLAGGIGTALMSTAAGLCVAIPALILYLYFVGRVDALVMEIDRQGQDLVHLISAEGLEDRRNRPPRPAKAKKAA</sequence>
<reference evidence="10 11" key="1">
    <citation type="submission" date="2019-02" db="EMBL/GenBank/DDBJ databases">
        <title>Deep-cultivation of Planctomycetes and their phenomic and genomic characterization uncovers novel biology.</title>
        <authorList>
            <person name="Wiegand S."/>
            <person name="Jogler M."/>
            <person name="Boedeker C."/>
            <person name="Pinto D."/>
            <person name="Vollmers J."/>
            <person name="Rivas-Marin E."/>
            <person name="Kohn T."/>
            <person name="Peeters S.H."/>
            <person name="Heuer A."/>
            <person name="Rast P."/>
            <person name="Oberbeckmann S."/>
            <person name="Bunk B."/>
            <person name="Jeske O."/>
            <person name="Meyerdierks A."/>
            <person name="Storesund J.E."/>
            <person name="Kallscheuer N."/>
            <person name="Luecker S."/>
            <person name="Lage O.M."/>
            <person name="Pohl T."/>
            <person name="Merkel B.J."/>
            <person name="Hornburger P."/>
            <person name="Mueller R.-W."/>
            <person name="Bruemmer F."/>
            <person name="Labrenz M."/>
            <person name="Spormann A.M."/>
            <person name="Op den Camp H."/>
            <person name="Overmann J."/>
            <person name="Amann R."/>
            <person name="Jetten M.S.M."/>
            <person name="Mascher T."/>
            <person name="Medema M.H."/>
            <person name="Devos D.P."/>
            <person name="Kaster A.-K."/>
            <person name="Ovreas L."/>
            <person name="Rohde M."/>
            <person name="Galperin M.Y."/>
            <person name="Jogler C."/>
        </authorList>
    </citation>
    <scope>NUCLEOTIDE SEQUENCE [LARGE SCALE GENOMIC DNA]</scope>
    <source>
        <strain evidence="10 11">I41</strain>
    </source>
</reference>
<evidence type="ECO:0000313" key="11">
    <source>
        <dbReference type="Proteomes" id="UP000317909"/>
    </source>
</evidence>
<dbReference type="Pfam" id="PF01618">
    <property type="entry name" value="MotA_ExbB"/>
    <property type="match status" value="1"/>
</dbReference>
<dbReference type="PANTHER" id="PTHR30625">
    <property type="entry name" value="PROTEIN TOLQ"/>
    <property type="match status" value="1"/>
</dbReference>
<dbReference type="RefSeq" id="WP_145435545.1">
    <property type="nucleotide sequence ID" value="NZ_CP036339.1"/>
</dbReference>
<dbReference type="InterPro" id="IPR050790">
    <property type="entry name" value="ExbB/TolQ_transport"/>
</dbReference>
<evidence type="ECO:0000256" key="4">
    <source>
        <dbReference type="ARBA" id="ARBA00022989"/>
    </source>
</evidence>
<keyword evidence="2" id="KW-1003">Cell membrane</keyword>
<proteinExistence type="inferred from homology"/>
<evidence type="ECO:0000313" key="10">
    <source>
        <dbReference type="EMBL" id="QDT75765.1"/>
    </source>
</evidence>
<dbReference type="GO" id="GO:0017038">
    <property type="term" value="P:protein import"/>
    <property type="evidence" value="ECO:0007669"/>
    <property type="project" value="TreeGrafter"/>
</dbReference>
<keyword evidence="6" id="KW-0813">Transport</keyword>
<dbReference type="KEGG" id="llh:I41_50080"/>
<evidence type="ECO:0000256" key="2">
    <source>
        <dbReference type="ARBA" id="ARBA00022475"/>
    </source>
</evidence>
<comment type="similarity">
    <text evidence="6">Belongs to the exbB/tolQ family.</text>
</comment>
<feature type="transmembrane region" description="Helical" evidence="7">
    <location>
        <begin position="57"/>
        <end position="78"/>
    </location>
</feature>
<feature type="signal peptide" evidence="8">
    <location>
        <begin position="1"/>
        <end position="33"/>
    </location>
</feature>
<dbReference type="Proteomes" id="UP000317909">
    <property type="component" value="Chromosome"/>
</dbReference>
<dbReference type="AlphaFoldDB" id="A0A517U550"/>
<keyword evidence="6" id="KW-0653">Protein transport</keyword>
<keyword evidence="11" id="KW-1185">Reference proteome</keyword>
<keyword evidence="5 7" id="KW-0472">Membrane</keyword>
<evidence type="ECO:0000256" key="3">
    <source>
        <dbReference type="ARBA" id="ARBA00022692"/>
    </source>
</evidence>
<dbReference type="InterPro" id="IPR002898">
    <property type="entry name" value="MotA_ExbB_proton_chnl"/>
</dbReference>
<feature type="transmembrane region" description="Helical" evidence="7">
    <location>
        <begin position="203"/>
        <end position="229"/>
    </location>
</feature>
<evidence type="ECO:0000256" key="8">
    <source>
        <dbReference type="SAM" id="SignalP"/>
    </source>
</evidence>
<evidence type="ECO:0000259" key="9">
    <source>
        <dbReference type="Pfam" id="PF01618"/>
    </source>
</evidence>
<keyword evidence="4 7" id="KW-1133">Transmembrane helix</keyword>
<gene>
    <name evidence="10" type="primary">exbB_2</name>
    <name evidence="10" type="ORF">I41_50080</name>
</gene>
<evidence type="ECO:0000256" key="7">
    <source>
        <dbReference type="SAM" id="Phobius"/>
    </source>
</evidence>
<keyword evidence="8" id="KW-0732">Signal</keyword>
<dbReference type="EMBL" id="CP036339">
    <property type="protein sequence ID" value="QDT75765.1"/>
    <property type="molecule type" value="Genomic_DNA"/>
</dbReference>
<keyword evidence="3 7" id="KW-0812">Transmembrane</keyword>
<dbReference type="PANTHER" id="PTHR30625:SF11">
    <property type="entry name" value="MOTA_TOLQ_EXBB PROTON CHANNEL DOMAIN-CONTAINING PROTEIN"/>
    <property type="match status" value="1"/>
</dbReference>
<protein>
    <submittedName>
        <fullName evidence="10">Biopolymer transport protein ExbB</fullName>
    </submittedName>
</protein>
<comment type="subcellular location">
    <subcellularLocation>
        <location evidence="1">Cell membrane</location>
        <topology evidence="1">Multi-pass membrane protein</topology>
    </subcellularLocation>
    <subcellularLocation>
        <location evidence="6">Membrane</location>
        <topology evidence="6">Multi-pass membrane protein</topology>
    </subcellularLocation>
</comment>
<feature type="domain" description="MotA/TolQ/ExbB proton channel" evidence="9">
    <location>
        <begin position="121"/>
        <end position="241"/>
    </location>
</feature>
<evidence type="ECO:0000256" key="1">
    <source>
        <dbReference type="ARBA" id="ARBA00004651"/>
    </source>
</evidence>
<evidence type="ECO:0000256" key="6">
    <source>
        <dbReference type="RuleBase" id="RU004057"/>
    </source>
</evidence>
<dbReference type="GO" id="GO:0005886">
    <property type="term" value="C:plasma membrane"/>
    <property type="evidence" value="ECO:0007669"/>
    <property type="project" value="UniProtKB-SubCell"/>
</dbReference>
<accession>A0A517U550</accession>
<organism evidence="10 11">
    <name type="scientific">Lacipirellula limnantheis</name>
    <dbReference type="NCBI Taxonomy" id="2528024"/>
    <lineage>
        <taxon>Bacteria</taxon>
        <taxon>Pseudomonadati</taxon>
        <taxon>Planctomycetota</taxon>
        <taxon>Planctomycetia</taxon>
        <taxon>Pirellulales</taxon>
        <taxon>Lacipirellulaceae</taxon>
        <taxon>Lacipirellula</taxon>
    </lineage>
</organism>
<feature type="chain" id="PRO_5021808751" evidence="8">
    <location>
        <begin position="34"/>
        <end position="273"/>
    </location>
</feature>
<evidence type="ECO:0000256" key="5">
    <source>
        <dbReference type="ARBA" id="ARBA00023136"/>
    </source>
</evidence>
<feature type="transmembrane region" description="Helical" evidence="7">
    <location>
        <begin position="162"/>
        <end position="183"/>
    </location>
</feature>